<comment type="similarity">
    <text evidence="1">Belongs to the short-chain dehydrogenases/reductases (SDR) family.</text>
</comment>
<dbReference type="CDD" id="cd05325">
    <property type="entry name" value="carb_red_sniffer_like_SDR_c"/>
    <property type="match status" value="1"/>
</dbReference>
<keyword evidence="5" id="KW-1185">Reference proteome</keyword>
<reference evidence="4 5" key="1">
    <citation type="journal article" date="2016" name="Mol. Biol. Evol.">
        <title>Comparative Genomics of Early-Diverging Mushroom-Forming Fungi Provides Insights into the Origins of Lignocellulose Decay Capabilities.</title>
        <authorList>
            <person name="Nagy L.G."/>
            <person name="Riley R."/>
            <person name="Tritt A."/>
            <person name="Adam C."/>
            <person name="Daum C."/>
            <person name="Floudas D."/>
            <person name="Sun H."/>
            <person name="Yadav J.S."/>
            <person name="Pangilinan J."/>
            <person name="Larsson K.H."/>
            <person name="Matsuura K."/>
            <person name="Barry K."/>
            <person name="Labutti K."/>
            <person name="Kuo R."/>
            <person name="Ohm R.A."/>
            <person name="Bhattacharya S.S."/>
            <person name="Shirouzu T."/>
            <person name="Yoshinaga Y."/>
            <person name="Martin F.M."/>
            <person name="Grigoriev I.V."/>
            <person name="Hibbett D.S."/>
        </authorList>
    </citation>
    <scope>NUCLEOTIDE SEQUENCE [LARGE SCALE GENOMIC DNA]</scope>
    <source>
        <strain evidence="4 5">TUFC12733</strain>
    </source>
</reference>
<dbReference type="GO" id="GO:0005737">
    <property type="term" value="C:cytoplasm"/>
    <property type="evidence" value="ECO:0007669"/>
    <property type="project" value="TreeGrafter"/>
</dbReference>
<dbReference type="Pfam" id="PF00106">
    <property type="entry name" value="adh_short"/>
    <property type="match status" value="1"/>
</dbReference>
<dbReference type="InterPro" id="IPR036291">
    <property type="entry name" value="NAD(P)-bd_dom_sf"/>
</dbReference>
<evidence type="ECO:0000256" key="2">
    <source>
        <dbReference type="ARBA" id="ARBA00022857"/>
    </source>
</evidence>
<sequence length="246" mass="26368">MSPTVYLVSGANRGIGLGLVTYIAARPDVIVFAGCRNPAAATDLEALVAKYPGKVHIVKLTSCDKADTEAAISKIKDIAGRLDVVIANAGIGNYFGLALETPSEKMDEHFHVNVTGTLVLFQATYPLLKASTPTPKFVCISTMGGTITNGAKFPAGLLAYGASKCALNYMTMKLHFEHDGLICFPIHPGELDTDMCEFAMQHPVLEKMKPMTVEEGVAGIVNVVDHAVRKPGGPEFIKYDGSIWPW</sequence>
<dbReference type="Proteomes" id="UP000076738">
    <property type="component" value="Unassembled WGS sequence"/>
</dbReference>
<proteinExistence type="inferred from homology"/>
<keyword evidence="3" id="KW-0560">Oxidoreductase</keyword>
<name>A0A167I6E2_CALVF</name>
<dbReference type="InterPro" id="IPR002347">
    <property type="entry name" value="SDR_fam"/>
</dbReference>
<dbReference type="PANTHER" id="PTHR43544:SF7">
    <property type="entry name" value="NADB-LER2"/>
    <property type="match status" value="1"/>
</dbReference>
<dbReference type="PANTHER" id="PTHR43544">
    <property type="entry name" value="SHORT-CHAIN DEHYDROGENASE/REDUCTASE"/>
    <property type="match status" value="1"/>
</dbReference>
<evidence type="ECO:0000313" key="4">
    <source>
        <dbReference type="EMBL" id="KZO92344.1"/>
    </source>
</evidence>
<dbReference type="AlphaFoldDB" id="A0A167I6E2"/>
<dbReference type="InterPro" id="IPR051468">
    <property type="entry name" value="Fungal_SecMetab_SDRs"/>
</dbReference>
<evidence type="ECO:0000313" key="5">
    <source>
        <dbReference type="Proteomes" id="UP000076738"/>
    </source>
</evidence>
<organism evidence="4 5">
    <name type="scientific">Calocera viscosa (strain TUFC12733)</name>
    <dbReference type="NCBI Taxonomy" id="1330018"/>
    <lineage>
        <taxon>Eukaryota</taxon>
        <taxon>Fungi</taxon>
        <taxon>Dikarya</taxon>
        <taxon>Basidiomycota</taxon>
        <taxon>Agaricomycotina</taxon>
        <taxon>Dacrymycetes</taxon>
        <taxon>Dacrymycetales</taxon>
        <taxon>Dacrymycetaceae</taxon>
        <taxon>Calocera</taxon>
    </lineage>
</organism>
<dbReference type="PRINTS" id="PR00081">
    <property type="entry name" value="GDHRDH"/>
</dbReference>
<dbReference type="SUPFAM" id="SSF51735">
    <property type="entry name" value="NAD(P)-binding Rossmann-fold domains"/>
    <property type="match status" value="1"/>
</dbReference>
<accession>A0A167I6E2</accession>
<dbReference type="GO" id="GO:0016491">
    <property type="term" value="F:oxidoreductase activity"/>
    <property type="evidence" value="ECO:0007669"/>
    <property type="project" value="UniProtKB-KW"/>
</dbReference>
<dbReference type="EMBL" id="KV417311">
    <property type="protein sequence ID" value="KZO92344.1"/>
    <property type="molecule type" value="Genomic_DNA"/>
</dbReference>
<evidence type="ECO:0000256" key="3">
    <source>
        <dbReference type="ARBA" id="ARBA00023002"/>
    </source>
</evidence>
<dbReference type="OrthoDB" id="9876299at2759"/>
<keyword evidence="2" id="KW-0521">NADP</keyword>
<gene>
    <name evidence="4" type="ORF">CALVIDRAFT_567395</name>
</gene>
<protein>
    <submittedName>
        <fullName evidence="4">NAD(P)-binding protein</fullName>
    </submittedName>
</protein>
<dbReference type="Gene3D" id="3.40.50.720">
    <property type="entry name" value="NAD(P)-binding Rossmann-like Domain"/>
    <property type="match status" value="1"/>
</dbReference>
<evidence type="ECO:0000256" key="1">
    <source>
        <dbReference type="ARBA" id="ARBA00006484"/>
    </source>
</evidence>